<proteinExistence type="predicted"/>
<protein>
    <submittedName>
        <fullName evidence="1">DUF748 domain-containing protein</fullName>
    </submittedName>
</protein>
<reference evidence="1 2" key="1">
    <citation type="submission" date="2019-04" db="EMBL/GenBank/DDBJ databases">
        <authorList>
            <person name="Feng G."/>
            <person name="Zhang J."/>
            <person name="Zhu H."/>
        </authorList>
    </citation>
    <scope>NUCLEOTIDE SEQUENCE [LARGE SCALE GENOMIC DNA]</scope>
    <source>
        <strain evidence="1 2">JCM 19491</strain>
    </source>
</reference>
<evidence type="ECO:0000313" key="1">
    <source>
        <dbReference type="EMBL" id="TGD79801.1"/>
    </source>
</evidence>
<name>A0A4Z0MJV3_9BACT</name>
<comment type="caution">
    <text evidence="1">The sequence shown here is derived from an EMBL/GenBank/DDBJ whole genome shotgun (WGS) entry which is preliminary data.</text>
</comment>
<sequence>MVALARSKGHQAAHLMLRMPELRMAGVNYLAAEQDRVVQATSLTVPRVQLYTNSDGRFPSNPELSVVTPEALGQVPFKFDVRLVRFQQATIQMAYRAPRDPVPGTMSINRLAITLRNVSNNPRRMGPASPLTGEASGWVENRCYATLALRANVLDRTGAHTLRGTFQQAPLAILNPMIVPTRGIAIKSGNVEQIRFAMQLNKAGAQGTMWARYSDLKLQLLNQKERPGLLKRLETSVVNGVFLRDNNPRKPGEAVKTGQMTSSRELRFSVFTLWRQGLVSGMLNSAGVPRPLAKKLSESQ</sequence>
<dbReference type="EMBL" id="SRKZ01000004">
    <property type="protein sequence ID" value="TGD79801.1"/>
    <property type="molecule type" value="Genomic_DNA"/>
</dbReference>
<gene>
    <name evidence="1" type="ORF">EU557_16450</name>
</gene>
<organism evidence="1 2">
    <name type="scientific">Hymenobacter wooponensis</name>
    <dbReference type="NCBI Taxonomy" id="1525360"/>
    <lineage>
        <taxon>Bacteria</taxon>
        <taxon>Pseudomonadati</taxon>
        <taxon>Bacteroidota</taxon>
        <taxon>Cytophagia</taxon>
        <taxon>Cytophagales</taxon>
        <taxon>Hymenobacteraceae</taxon>
        <taxon>Hymenobacter</taxon>
    </lineage>
</organism>
<accession>A0A4Z0MJV3</accession>
<dbReference type="RefSeq" id="WP_135531546.1">
    <property type="nucleotide sequence ID" value="NZ_SRKZ01000004.1"/>
</dbReference>
<dbReference type="Proteomes" id="UP000298284">
    <property type="component" value="Unassembled WGS sequence"/>
</dbReference>
<keyword evidence="2" id="KW-1185">Reference proteome</keyword>
<evidence type="ECO:0000313" key="2">
    <source>
        <dbReference type="Proteomes" id="UP000298284"/>
    </source>
</evidence>
<dbReference type="OrthoDB" id="844215at2"/>
<dbReference type="AlphaFoldDB" id="A0A4Z0MJV3"/>